<dbReference type="PIRSF" id="PIRSF000239">
    <property type="entry name" value="AHPC"/>
    <property type="match status" value="1"/>
</dbReference>
<protein>
    <submittedName>
        <fullName evidence="8">Peroxiredoxin</fullName>
        <ecNumber evidence="8">1.11.1.-</ecNumber>
    </submittedName>
</protein>
<reference evidence="8 9" key="1">
    <citation type="submission" date="2024-03" db="EMBL/GenBank/DDBJ databases">
        <title>Aquirufa genome sequencing.</title>
        <authorList>
            <person name="Pitt A."/>
            <person name="Hahn M.W."/>
        </authorList>
    </citation>
    <scope>NUCLEOTIDE SEQUENCE [LARGE SCALE GENOMIC DNA]</scope>
    <source>
        <strain evidence="8 9">KTFRIE-69F</strain>
    </source>
</reference>
<gene>
    <name evidence="8" type="ORF">SKC35_03840</name>
</gene>
<comment type="caution">
    <text evidence="8">The sequence shown here is derived from an EMBL/GenBank/DDBJ whole genome shotgun (WGS) entry which is preliminary data.</text>
</comment>
<sequence length="211" mass="23371">MSLRLGDIAPDFSADTTLGHINFHEFIGDSWVLLFSHPADFTPVCTTELGKTALLNGEFQKRHVKPIAISVDSLESHNKWVPDIEEVNSVKMNFPIIADPEKKVALLYDMIHPNASEKATVRSVFVIGPDKKIKLTLTYPASTGRNFTEILRVIDSLQLTANYQVATPADWVNGDDVIIVPAVSNEDAVAKFPKGFTSVKPYLRKTPQPNL</sequence>
<evidence type="ECO:0000256" key="2">
    <source>
        <dbReference type="ARBA" id="ARBA00022559"/>
    </source>
</evidence>
<evidence type="ECO:0000313" key="9">
    <source>
        <dbReference type="Proteomes" id="UP001598112"/>
    </source>
</evidence>
<comment type="similarity">
    <text evidence="1">Belongs to the peroxiredoxin family. AhpC/Prx1 subfamily.</text>
</comment>
<keyword evidence="5" id="KW-0676">Redox-active center</keyword>
<evidence type="ECO:0000256" key="3">
    <source>
        <dbReference type="ARBA" id="ARBA00022862"/>
    </source>
</evidence>
<dbReference type="InterPro" id="IPR019479">
    <property type="entry name" value="Peroxiredoxin_C"/>
</dbReference>
<dbReference type="RefSeq" id="WP_130896731.1">
    <property type="nucleotide sequence ID" value="NZ_JBBKXY010000001.1"/>
</dbReference>
<dbReference type="GO" id="GO:0004601">
    <property type="term" value="F:peroxidase activity"/>
    <property type="evidence" value="ECO:0007669"/>
    <property type="project" value="UniProtKB-KW"/>
</dbReference>
<evidence type="ECO:0000256" key="6">
    <source>
        <dbReference type="ARBA" id="ARBA00025719"/>
    </source>
</evidence>
<dbReference type="PANTHER" id="PTHR43503:SF4">
    <property type="entry name" value="PEROXIREDOXIN-6"/>
    <property type="match status" value="1"/>
</dbReference>
<dbReference type="PANTHER" id="PTHR43503">
    <property type="entry name" value="MCG48959-RELATED"/>
    <property type="match status" value="1"/>
</dbReference>
<keyword evidence="9" id="KW-1185">Reference proteome</keyword>
<evidence type="ECO:0000256" key="1">
    <source>
        <dbReference type="ARBA" id="ARBA00009796"/>
    </source>
</evidence>
<name>A0ABW6D3N3_9BACT</name>
<evidence type="ECO:0000256" key="5">
    <source>
        <dbReference type="ARBA" id="ARBA00023284"/>
    </source>
</evidence>
<evidence type="ECO:0000259" key="7">
    <source>
        <dbReference type="PROSITE" id="PS51352"/>
    </source>
</evidence>
<evidence type="ECO:0000313" key="8">
    <source>
        <dbReference type="EMBL" id="MFD3292809.1"/>
    </source>
</evidence>
<dbReference type="InterPro" id="IPR036249">
    <property type="entry name" value="Thioredoxin-like_sf"/>
</dbReference>
<organism evidence="8 9">
    <name type="scientific">Aquirufa originis</name>
    <dbReference type="NCBI Taxonomy" id="3096514"/>
    <lineage>
        <taxon>Bacteria</taxon>
        <taxon>Pseudomonadati</taxon>
        <taxon>Bacteroidota</taxon>
        <taxon>Cytophagia</taxon>
        <taxon>Cytophagales</taxon>
        <taxon>Flectobacillaceae</taxon>
        <taxon>Aquirufa</taxon>
    </lineage>
</organism>
<dbReference type="Pfam" id="PF10417">
    <property type="entry name" value="1-cysPrx_C"/>
    <property type="match status" value="1"/>
</dbReference>
<accession>A0ABW6D3N3</accession>
<dbReference type="Gene3D" id="3.40.30.10">
    <property type="entry name" value="Glutaredoxin"/>
    <property type="match status" value="1"/>
</dbReference>
<dbReference type="SUPFAM" id="SSF52833">
    <property type="entry name" value="Thioredoxin-like"/>
    <property type="match status" value="1"/>
</dbReference>
<keyword evidence="4 8" id="KW-0560">Oxidoreductase</keyword>
<dbReference type="InterPro" id="IPR000866">
    <property type="entry name" value="AhpC/TSA"/>
</dbReference>
<comment type="similarity">
    <text evidence="6">Belongs to the peroxiredoxin family. Prx6 subfamily.</text>
</comment>
<dbReference type="Gene3D" id="3.30.1020.10">
    <property type="entry name" value="Antioxidant, Horf6, Chain A, domain2"/>
    <property type="match status" value="1"/>
</dbReference>
<evidence type="ECO:0000256" key="4">
    <source>
        <dbReference type="ARBA" id="ARBA00023002"/>
    </source>
</evidence>
<dbReference type="InterPro" id="IPR013766">
    <property type="entry name" value="Thioredoxin_domain"/>
</dbReference>
<dbReference type="Proteomes" id="UP001598112">
    <property type="component" value="Unassembled WGS sequence"/>
</dbReference>
<dbReference type="EC" id="1.11.1.-" evidence="8"/>
<dbReference type="PROSITE" id="PS51352">
    <property type="entry name" value="THIOREDOXIN_2"/>
    <property type="match status" value="1"/>
</dbReference>
<dbReference type="CDD" id="cd03016">
    <property type="entry name" value="PRX_1cys"/>
    <property type="match status" value="1"/>
</dbReference>
<dbReference type="InterPro" id="IPR045020">
    <property type="entry name" value="PRX_1cys"/>
</dbReference>
<feature type="domain" description="Thioredoxin" evidence="7">
    <location>
        <begin position="3"/>
        <end position="159"/>
    </location>
</feature>
<dbReference type="EMBL" id="JBBKXY010000001">
    <property type="protein sequence ID" value="MFD3292809.1"/>
    <property type="molecule type" value="Genomic_DNA"/>
</dbReference>
<keyword evidence="3" id="KW-0049">Antioxidant</keyword>
<dbReference type="InterPro" id="IPR024706">
    <property type="entry name" value="Peroxiredoxin_AhpC-typ"/>
</dbReference>
<keyword evidence="2 8" id="KW-0575">Peroxidase</keyword>
<dbReference type="Pfam" id="PF00578">
    <property type="entry name" value="AhpC-TSA"/>
    <property type="match status" value="1"/>
</dbReference>
<proteinExistence type="inferred from homology"/>